<accession>A0A0M4TMS5</accession>
<reference evidence="2 3" key="2">
    <citation type="journal article" date="2016" name="Genome Announc.">
        <title>Draft Genome Sequence of the N2-Fixing Cyanobacterium Nostoc piscinale CENA21, Isolated from the Brazilian Amazon Floodplain.</title>
        <authorList>
            <person name="Leao T."/>
            <person name="Guimaraes P.I."/>
            <person name="de Melo A.G."/>
            <person name="Ramos R.T."/>
            <person name="Leao P.N."/>
            <person name="Silva A."/>
            <person name="Fiore M.F."/>
            <person name="Schneider M.P."/>
        </authorList>
    </citation>
    <scope>NUCLEOTIDE SEQUENCE [LARGE SCALE GENOMIC DNA]</scope>
    <source>
        <strain evidence="2 3">CENA21</strain>
    </source>
</reference>
<sequence length="206" mass="24080">MDTVNQELIKALIGFIPTLIGLLLAWQFGTRISVAWNLRQKRRESVLEAVHTFQLIYGKWFAIAKTWNLHLSRKPDESNNEAYQAWLQHEQELLGELLKLEGDLEALLLKLSCQYTLNNSITETIERFREGFQVLRRTMWERQGISWFAYPEGDYSSFKILAARIVNFLTCEELVTDRGQEVKIAERNFFKSNFKSISKFVEPGSR</sequence>
<dbReference type="EMBL" id="CP012036">
    <property type="protein sequence ID" value="ALF54799.1"/>
    <property type="molecule type" value="Genomic_DNA"/>
</dbReference>
<feature type="transmembrane region" description="Helical" evidence="1">
    <location>
        <begin position="12"/>
        <end position="34"/>
    </location>
</feature>
<keyword evidence="1" id="KW-1133">Transmembrane helix</keyword>
<keyword evidence="1" id="KW-0812">Transmembrane</keyword>
<dbReference type="Proteomes" id="UP000062645">
    <property type="component" value="Chromosome"/>
</dbReference>
<evidence type="ECO:0000256" key="1">
    <source>
        <dbReference type="SAM" id="Phobius"/>
    </source>
</evidence>
<dbReference type="AlphaFoldDB" id="A0A0M4TMS5"/>
<evidence type="ECO:0000313" key="2">
    <source>
        <dbReference type="EMBL" id="ALF54799.1"/>
    </source>
</evidence>
<proteinExistence type="predicted"/>
<dbReference type="OrthoDB" id="3078431at2"/>
<dbReference type="PATRIC" id="fig|224013.5.peg.5125"/>
<dbReference type="STRING" id="224013.ACX27_21360"/>
<gene>
    <name evidence="2" type="ORF">ACX27_21360</name>
</gene>
<dbReference type="KEGG" id="npz:ACX27_21360"/>
<protein>
    <submittedName>
        <fullName evidence="2">Uncharacterized protein</fullName>
    </submittedName>
</protein>
<keyword evidence="1" id="KW-0472">Membrane</keyword>
<reference evidence="3" key="1">
    <citation type="submission" date="2015-07" db="EMBL/GenBank/DDBJ databases">
        <title>Genome Of Nitrogen-Fixing Cyanobacterium Nostoc piscinale CENA21 From Solimoes/Amazon River Floodplain Sediments And Comparative Genomics To Uncover Biosynthetic Natural Products Potential.</title>
        <authorList>
            <person name="Leao T.F."/>
            <person name="Leao P.N."/>
            <person name="Guimaraes P.I."/>
            <person name="de Melo A.G.C."/>
            <person name="Ramos R.T.J."/>
            <person name="Silva A."/>
            <person name="Fiore M.F."/>
            <person name="Schneider M.P.C."/>
        </authorList>
    </citation>
    <scope>NUCLEOTIDE SEQUENCE [LARGE SCALE GENOMIC DNA]</scope>
    <source>
        <strain evidence="3">CENA21</strain>
    </source>
</reference>
<name>A0A0M4TMS5_9NOSO</name>
<keyword evidence="3" id="KW-1185">Reference proteome</keyword>
<evidence type="ECO:0000313" key="3">
    <source>
        <dbReference type="Proteomes" id="UP000062645"/>
    </source>
</evidence>
<organism evidence="2 3">
    <name type="scientific">Nostoc piscinale CENA21</name>
    <dbReference type="NCBI Taxonomy" id="224013"/>
    <lineage>
        <taxon>Bacteria</taxon>
        <taxon>Bacillati</taxon>
        <taxon>Cyanobacteriota</taxon>
        <taxon>Cyanophyceae</taxon>
        <taxon>Nostocales</taxon>
        <taxon>Nostocaceae</taxon>
        <taxon>Nostoc</taxon>
    </lineage>
</organism>
<dbReference type="RefSeq" id="WP_062295361.1">
    <property type="nucleotide sequence ID" value="NZ_CP012036.1"/>
</dbReference>